<accession>A0A139IQ81</accession>
<dbReference type="OrthoDB" id="18959at2759"/>
<dbReference type="PANTHER" id="PTHR37329">
    <property type="entry name" value="KINETOCHORE PROTEIN SOS7"/>
    <property type="match status" value="1"/>
</dbReference>
<keyword evidence="1" id="KW-0175">Coiled coil</keyword>
<dbReference type="Proteomes" id="UP000073492">
    <property type="component" value="Unassembled WGS sequence"/>
</dbReference>
<dbReference type="PANTHER" id="PTHR37329:SF1">
    <property type="entry name" value="KINETOCHORE PROTEIN SOS7"/>
    <property type="match status" value="1"/>
</dbReference>
<sequence>MDPAIALEQLQQPQTLSIVNLSAPILNAALIAQSQNTDSQRSSTSFADPKTQTPSTLAADLTHYQELFSKLRFSYVEQVTKERFLRAVVAEQPEFVTAVENTELEEALKGDKEALKQKKAEVREMIGELEEQGRMLARRYEQIALQTAQLETLPGEIENLQQVVEELRQKQEPRSENPEMAMPLRPTLDLLQEREQELQSMDLEIERLQAALPAKKAEVQRLQDELAPIQMRKIKAVEEAREARRRRENGGMADELEEKGRWLRGVETTMKAMLEI</sequence>
<dbReference type="GO" id="GO:0034501">
    <property type="term" value="P:protein localization to kinetochore"/>
    <property type="evidence" value="ECO:0007669"/>
    <property type="project" value="InterPro"/>
</dbReference>
<evidence type="ECO:0000313" key="3">
    <source>
        <dbReference type="EMBL" id="KXT16923.1"/>
    </source>
</evidence>
<keyword evidence="4" id="KW-1185">Reference proteome</keyword>
<dbReference type="GO" id="GO:0000776">
    <property type="term" value="C:kinetochore"/>
    <property type="evidence" value="ECO:0007669"/>
    <property type="project" value="InterPro"/>
</dbReference>
<dbReference type="InterPro" id="IPR037475">
    <property type="entry name" value="Sos7"/>
</dbReference>
<reference evidence="3 4" key="1">
    <citation type="submission" date="2015-07" db="EMBL/GenBank/DDBJ databases">
        <title>Comparative genomics of the Sigatoka disease complex on banana suggests a link between parallel evolutionary changes in Pseudocercospora fijiensis and Pseudocercospora eumusae and increased virulence on the banana host.</title>
        <authorList>
            <person name="Chang T.-C."/>
            <person name="Salvucci A."/>
            <person name="Crous P.W."/>
            <person name="Stergiopoulos I."/>
        </authorList>
    </citation>
    <scope>NUCLEOTIDE SEQUENCE [LARGE SCALE GENOMIC DNA]</scope>
    <source>
        <strain evidence="3 4">CBS 116634</strain>
    </source>
</reference>
<dbReference type="EMBL" id="LFZO01000028">
    <property type="protein sequence ID" value="KXT16923.1"/>
    <property type="molecule type" value="Genomic_DNA"/>
</dbReference>
<comment type="caution">
    <text evidence="3">The sequence shown here is derived from an EMBL/GenBank/DDBJ whole genome shotgun (WGS) entry which is preliminary data.</text>
</comment>
<dbReference type="Gene3D" id="1.20.5.170">
    <property type="match status" value="1"/>
</dbReference>
<dbReference type="InterPro" id="IPR048781">
    <property type="entry name" value="Sos7_CC"/>
</dbReference>
<evidence type="ECO:0000259" key="2">
    <source>
        <dbReference type="Pfam" id="PF20882"/>
    </source>
</evidence>
<dbReference type="Pfam" id="PF20882">
    <property type="entry name" value="Sos7"/>
    <property type="match status" value="1"/>
</dbReference>
<evidence type="ECO:0000313" key="4">
    <source>
        <dbReference type="Proteomes" id="UP000073492"/>
    </source>
</evidence>
<proteinExistence type="predicted"/>
<feature type="domain" description="Kinetochore protein Sos7 coiled-coil" evidence="2">
    <location>
        <begin position="66"/>
        <end position="140"/>
    </location>
</feature>
<name>A0A139IQ81_9PEZI</name>
<feature type="coiled-coil region" evidence="1">
    <location>
        <begin position="101"/>
        <end position="225"/>
    </location>
</feature>
<protein>
    <recommendedName>
        <fullName evidence="2">Kinetochore protein Sos7 coiled-coil domain-containing protein</fullName>
    </recommendedName>
</protein>
<gene>
    <name evidence="3" type="ORF">AC579_4754</name>
</gene>
<dbReference type="GO" id="GO:0051315">
    <property type="term" value="P:attachment of mitotic spindle microtubules to kinetochore"/>
    <property type="evidence" value="ECO:0007669"/>
    <property type="project" value="TreeGrafter"/>
</dbReference>
<organism evidence="3 4">
    <name type="scientific">Pseudocercospora musae</name>
    <dbReference type="NCBI Taxonomy" id="113226"/>
    <lineage>
        <taxon>Eukaryota</taxon>
        <taxon>Fungi</taxon>
        <taxon>Dikarya</taxon>
        <taxon>Ascomycota</taxon>
        <taxon>Pezizomycotina</taxon>
        <taxon>Dothideomycetes</taxon>
        <taxon>Dothideomycetidae</taxon>
        <taxon>Mycosphaerellales</taxon>
        <taxon>Mycosphaerellaceae</taxon>
        <taxon>Pseudocercospora</taxon>
    </lineage>
</organism>
<dbReference type="AlphaFoldDB" id="A0A139IQ81"/>
<evidence type="ECO:0000256" key="1">
    <source>
        <dbReference type="SAM" id="Coils"/>
    </source>
</evidence>
<dbReference type="STRING" id="113226.A0A139IQ81"/>